<feature type="domain" description="ABC transporter" evidence="5">
    <location>
        <begin position="3"/>
        <end position="220"/>
    </location>
</feature>
<keyword evidence="3" id="KW-0547">Nucleotide-binding</keyword>
<evidence type="ECO:0000256" key="2">
    <source>
        <dbReference type="ARBA" id="ARBA00022448"/>
    </source>
</evidence>
<protein>
    <submittedName>
        <fullName evidence="6">ABC-type multidrug transport system ATPase subunit</fullName>
    </submittedName>
</protein>
<sequence>MLLKTINLSKKYGQKVAVDSINLSVPSGSFTALLGPNGAGKSTTLKMLIGILDPTSGQVIYRDNIKVGVVFQNSVLDDDLTVKENLNLRAQLYKKPATKYIPVLVKKLGLTNFLNQNYGTLSGGQKRRVNIARALLNQPDILFLDEPTTGLDIQTRLAIWQLLQQLQEIQGLTIILTTHYLDEANYADQIYIIDHGQMIVQGSAEDIRQQYSHNQLILFTNQAERIAQSLSDDISVKLINQNEVQFTTESASQALNILNQYQSIITNFEYHPGSLDDAFVNLTGKDIR</sequence>
<dbReference type="OrthoDB" id="9804819at2"/>
<evidence type="ECO:0000313" key="7">
    <source>
        <dbReference type="Proteomes" id="UP000245433"/>
    </source>
</evidence>
<dbReference type="SMART" id="SM00382">
    <property type="entry name" value="AAA"/>
    <property type="match status" value="1"/>
</dbReference>
<name>A0A2U1DF46_9LACO</name>
<dbReference type="InterPro" id="IPR050763">
    <property type="entry name" value="ABC_transporter_ATP-binding"/>
</dbReference>
<dbReference type="PANTHER" id="PTHR42711:SF5">
    <property type="entry name" value="ABC TRANSPORTER ATP-BINDING PROTEIN NATA"/>
    <property type="match status" value="1"/>
</dbReference>
<comment type="similarity">
    <text evidence="1">Belongs to the ABC transporter superfamily.</text>
</comment>
<dbReference type="RefSeq" id="WP_089937556.1">
    <property type="nucleotide sequence ID" value="NZ_CAKOEX010000001.1"/>
</dbReference>
<evidence type="ECO:0000256" key="3">
    <source>
        <dbReference type="ARBA" id="ARBA00022741"/>
    </source>
</evidence>
<reference evidence="6 7" key="1">
    <citation type="submission" date="2018-04" db="EMBL/GenBank/DDBJ databases">
        <title>Genomic Encyclopedia of Type Strains, Phase IV (KMG-IV): sequencing the most valuable type-strain genomes for metagenomic binning, comparative biology and taxonomic classification.</title>
        <authorList>
            <person name="Goeker M."/>
        </authorList>
    </citation>
    <scope>NUCLEOTIDE SEQUENCE [LARGE SCALE GENOMIC DNA]</scope>
    <source>
        <strain evidence="6 7">DSM 28795</strain>
    </source>
</reference>
<dbReference type="InterPro" id="IPR027417">
    <property type="entry name" value="P-loop_NTPase"/>
</dbReference>
<dbReference type="AlphaFoldDB" id="A0A2U1DF46"/>
<organism evidence="6 7">
    <name type="scientific">Convivina intestini</name>
    <dbReference type="NCBI Taxonomy" id="1505726"/>
    <lineage>
        <taxon>Bacteria</taxon>
        <taxon>Bacillati</taxon>
        <taxon>Bacillota</taxon>
        <taxon>Bacilli</taxon>
        <taxon>Lactobacillales</taxon>
        <taxon>Lactobacillaceae</taxon>
        <taxon>Convivina</taxon>
    </lineage>
</organism>
<evidence type="ECO:0000313" key="6">
    <source>
        <dbReference type="EMBL" id="PVY86297.1"/>
    </source>
</evidence>
<evidence type="ECO:0000256" key="4">
    <source>
        <dbReference type="ARBA" id="ARBA00022840"/>
    </source>
</evidence>
<dbReference type="EMBL" id="QEKT01000001">
    <property type="protein sequence ID" value="PVY86297.1"/>
    <property type="molecule type" value="Genomic_DNA"/>
</dbReference>
<dbReference type="PANTHER" id="PTHR42711">
    <property type="entry name" value="ABC TRANSPORTER ATP-BINDING PROTEIN"/>
    <property type="match status" value="1"/>
</dbReference>
<dbReference type="SUPFAM" id="SSF52540">
    <property type="entry name" value="P-loop containing nucleoside triphosphate hydrolases"/>
    <property type="match status" value="1"/>
</dbReference>
<evidence type="ECO:0000256" key="1">
    <source>
        <dbReference type="ARBA" id="ARBA00005417"/>
    </source>
</evidence>
<dbReference type="PROSITE" id="PS50893">
    <property type="entry name" value="ABC_TRANSPORTER_2"/>
    <property type="match status" value="1"/>
</dbReference>
<dbReference type="PROSITE" id="PS00211">
    <property type="entry name" value="ABC_TRANSPORTER_1"/>
    <property type="match status" value="1"/>
</dbReference>
<keyword evidence="4" id="KW-0067">ATP-binding</keyword>
<comment type="caution">
    <text evidence="6">The sequence shown here is derived from an EMBL/GenBank/DDBJ whole genome shotgun (WGS) entry which is preliminary data.</text>
</comment>
<evidence type="ECO:0000259" key="5">
    <source>
        <dbReference type="PROSITE" id="PS50893"/>
    </source>
</evidence>
<accession>A0A2U1DF46</accession>
<dbReference type="InterPro" id="IPR003439">
    <property type="entry name" value="ABC_transporter-like_ATP-bd"/>
</dbReference>
<gene>
    <name evidence="6" type="ORF">C7384_101212</name>
</gene>
<proteinExistence type="inferred from homology"/>
<dbReference type="Proteomes" id="UP000245433">
    <property type="component" value="Unassembled WGS sequence"/>
</dbReference>
<dbReference type="GO" id="GO:0016887">
    <property type="term" value="F:ATP hydrolysis activity"/>
    <property type="evidence" value="ECO:0007669"/>
    <property type="project" value="InterPro"/>
</dbReference>
<dbReference type="Gene3D" id="3.40.50.300">
    <property type="entry name" value="P-loop containing nucleotide triphosphate hydrolases"/>
    <property type="match status" value="1"/>
</dbReference>
<keyword evidence="7" id="KW-1185">Reference proteome</keyword>
<dbReference type="Pfam" id="PF00005">
    <property type="entry name" value="ABC_tran"/>
    <property type="match status" value="1"/>
</dbReference>
<dbReference type="InterPro" id="IPR003593">
    <property type="entry name" value="AAA+_ATPase"/>
</dbReference>
<dbReference type="GO" id="GO:0005524">
    <property type="term" value="F:ATP binding"/>
    <property type="evidence" value="ECO:0007669"/>
    <property type="project" value="UniProtKB-KW"/>
</dbReference>
<dbReference type="InterPro" id="IPR017871">
    <property type="entry name" value="ABC_transporter-like_CS"/>
</dbReference>
<keyword evidence="2" id="KW-0813">Transport</keyword>